<feature type="compositionally biased region" description="Polar residues" evidence="1">
    <location>
        <begin position="67"/>
        <end position="79"/>
    </location>
</feature>
<dbReference type="EMBL" id="ML995847">
    <property type="protein sequence ID" value="KAF2768209.1"/>
    <property type="molecule type" value="Genomic_DNA"/>
</dbReference>
<feature type="compositionally biased region" description="Polar residues" evidence="1">
    <location>
        <begin position="94"/>
        <end position="106"/>
    </location>
</feature>
<accession>A0A6G1L6M3</accession>
<evidence type="ECO:0000256" key="1">
    <source>
        <dbReference type="SAM" id="MobiDB-lite"/>
    </source>
</evidence>
<dbReference type="Proteomes" id="UP000799436">
    <property type="component" value="Unassembled WGS sequence"/>
</dbReference>
<dbReference type="AlphaFoldDB" id="A0A6G1L6M3"/>
<evidence type="ECO:0000313" key="3">
    <source>
        <dbReference type="Proteomes" id="UP000799436"/>
    </source>
</evidence>
<reference evidence="2" key="1">
    <citation type="journal article" date="2020" name="Stud. Mycol.">
        <title>101 Dothideomycetes genomes: a test case for predicting lifestyles and emergence of pathogens.</title>
        <authorList>
            <person name="Haridas S."/>
            <person name="Albert R."/>
            <person name="Binder M."/>
            <person name="Bloem J."/>
            <person name="Labutti K."/>
            <person name="Salamov A."/>
            <person name="Andreopoulos B."/>
            <person name="Baker S."/>
            <person name="Barry K."/>
            <person name="Bills G."/>
            <person name="Bluhm B."/>
            <person name="Cannon C."/>
            <person name="Castanera R."/>
            <person name="Culley D."/>
            <person name="Daum C."/>
            <person name="Ezra D."/>
            <person name="Gonzalez J."/>
            <person name="Henrissat B."/>
            <person name="Kuo A."/>
            <person name="Liang C."/>
            <person name="Lipzen A."/>
            <person name="Lutzoni F."/>
            <person name="Magnuson J."/>
            <person name="Mondo S."/>
            <person name="Nolan M."/>
            <person name="Ohm R."/>
            <person name="Pangilinan J."/>
            <person name="Park H.-J."/>
            <person name="Ramirez L."/>
            <person name="Alfaro M."/>
            <person name="Sun H."/>
            <person name="Tritt A."/>
            <person name="Yoshinaga Y."/>
            <person name="Zwiers L.-H."/>
            <person name="Turgeon B."/>
            <person name="Goodwin S."/>
            <person name="Spatafora J."/>
            <person name="Crous P."/>
            <person name="Grigoriev I."/>
        </authorList>
    </citation>
    <scope>NUCLEOTIDE SEQUENCE</scope>
    <source>
        <strain evidence="2">CBS 116005</strain>
    </source>
</reference>
<feature type="region of interest" description="Disordered" evidence="1">
    <location>
        <begin position="65"/>
        <end position="159"/>
    </location>
</feature>
<evidence type="ECO:0000313" key="2">
    <source>
        <dbReference type="EMBL" id="KAF2768209.1"/>
    </source>
</evidence>
<gene>
    <name evidence="2" type="ORF">EJ03DRAFT_328573</name>
</gene>
<organism evidence="2 3">
    <name type="scientific">Teratosphaeria nubilosa</name>
    <dbReference type="NCBI Taxonomy" id="161662"/>
    <lineage>
        <taxon>Eukaryota</taxon>
        <taxon>Fungi</taxon>
        <taxon>Dikarya</taxon>
        <taxon>Ascomycota</taxon>
        <taxon>Pezizomycotina</taxon>
        <taxon>Dothideomycetes</taxon>
        <taxon>Dothideomycetidae</taxon>
        <taxon>Mycosphaerellales</taxon>
        <taxon>Teratosphaeriaceae</taxon>
        <taxon>Teratosphaeria</taxon>
    </lineage>
</organism>
<keyword evidence="3" id="KW-1185">Reference proteome</keyword>
<name>A0A6G1L6M3_9PEZI</name>
<feature type="non-terminal residue" evidence="2">
    <location>
        <position position="159"/>
    </location>
</feature>
<proteinExistence type="predicted"/>
<dbReference type="OrthoDB" id="5408734at2759"/>
<sequence>MADERHPRPSSTIVQSFSADLDSMFGLGGPVNVGQLEQTVEEKKQGLSDADRQLQELEAKLRETEQRLAQVSRGNSPARQTDAGAVRSAPPIPQQSGHSQASTSPLAQRPVFPADRPPTGREDTAQNFGSHMAGGMPGTPRAASNDYVMVDQRQTGQSV</sequence>
<protein>
    <submittedName>
        <fullName evidence="2">Uncharacterized protein</fullName>
    </submittedName>
</protein>